<keyword evidence="2" id="KW-1185">Reference proteome</keyword>
<protein>
    <submittedName>
        <fullName evidence="1">Uncharacterized protein</fullName>
    </submittedName>
</protein>
<evidence type="ECO:0000313" key="1">
    <source>
        <dbReference type="EMBL" id="KZV40084.1"/>
    </source>
</evidence>
<organism evidence="1 2">
    <name type="scientific">Dorcoceras hygrometricum</name>
    <dbReference type="NCBI Taxonomy" id="472368"/>
    <lineage>
        <taxon>Eukaryota</taxon>
        <taxon>Viridiplantae</taxon>
        <taxon>Streptophyta</taxon>
        <taxon>Embryophyta</taxon>
        <taxon>Tracheophyta</taxon>
        <taxon>Spermatophyta</taxon>
        <taxon>Magnoliopsida</taxon>
        <taxon>eudicotyledons</taxon>
        <taxon>Gunneridae</taxon>
        <taxon>Pentapetalae</taxon>
        <taxon>asterids</taxon>
        <taxon>lamiids</taxon>
        <taxon>Lamiales</taxon>
        <taxon>Gesneriaceae</taxon>
        <taxon>Didymocarpoideae</taxon>
        <taxon>Trichosporeae</taxon>
        <taxon>Loxocarpinae</taxon>
        <taxon>Dorcoceras</taxon>
    </lineage>
</organism>
<evidence type="ECO:0000313" key="2">
    <source>
        <dbReference type="Proteomes" id="UP000250235"/>
    </source>
</evidence>
<gene>
    <name evidence="1" type="ORF">F511_43275</name>
</gene>
<proteinExistence type="predicted"/>
<reference evidence="1 2" key="1">
    <citation type="journal article" date="2015" name="Proc. Natl. Acad. Sci. U.S.A.">
        <title>The resurrection genome of Boea hygrometrica: A blueprint for survival of dehydration.</title>
        <authorList>
            <person name="Xiao L."/>
            <person name="Yang G."/>
            <person name="Zhang L."/>
            <person name="Yang X."/>
            <person name="Zhao S."/>
            <person name="Ji Z."/>
            <person name="Zhou Q."/>
            <person name="Hu M."/>
            <person name="Wang Y."/>
            <person name="Chen M."/>
            <person name="Xu Y."/>
            <person name="Jin H."/>
            <person name="Xiao X."/>
            <person name="Hu G."/>
            <person name="Bao F."/>
            <person name="Hu Y."/>
            <person name="Wan P."/>
            <person name="Li L."/>
            <person name="Deng X."/>
            <person name="Kuang T."/>
            <person name="Xiang C."/>
            <person name="Zhu J.K."/>
            <person name="Oliver M.J."/>
            <person name="He Y."/>
        </authorList>
    </citation>
    <scope>NUCLEOTIDE SEQUENCE [LARGE SCALE GENOMIC DNA]</scope>
    <source>
        <strain evidence="2">cv. XS01</strain>
    </source>
</reference>
<dbReference type="Proteomes" id="UP000250235">
    <property type="component" value="Unassembled WGS sequence"/>
</dbReference>
<accession>A0A2Z7C099</accession>
<dbReference type="EMBL" id="KV000630">
    <property type="protein sequence ID" value="KZV40084.1"/>
    <property type="molecule type" value="Genomic_DNA"/>
</dbReference>
<dbReference type="AlphaFoldDB" id="A0A2Z7C099"/>
<sequence length="165" mass="19625">MDQQMREFRVTSCWFGKTVEEVERRRFVKLKRCILEPAARGFCCKSPAGSVVEFEKKPAVTNKEFSSWTCSKANPAADYLATQFQQQREIQQRRRLHLVHEKVRIPRREARSLYRKLHRGKSKRFLTHTRQTSRCNDRFRGLMVELLTQINAYVDDFVTVDVKRN</sequence>
<name>A0A2Z7C099_9LAMI</name>